<protein>
    <submittedName>
        <fullName evidence="2">Uncharacterized protein</fullName>
    </submittedName>
</protein>
<proteinExistence type="predicted"/>
<evidence type="ECO:0000256" key="1">
    <source>
        <dbReference type="SAM" id="MobiDB-lite"/>
    </source>
</evidence>
<reference evidence="2 3" key="1">
    <citation type="submission" date="2018-08" db="EMBL/GenBank/DDBJ databases">
        <title>Diversity &amp; Physiological Properties of Lignin-Decomposing Actinobacteria from Soil.</title>
        <authorList>
            <person name="Roh S.G."/>
            <person name="Kim S.B."/>
        </authorList>
    </citation>
    <scope>NUCLEOTIDE SEQUENCE [LARGE SCALE GENOMIC DNA]</scope>
    <source>
        <strain evidence="2 3">MMS17-GH009</strain>
    </source>
</reference>
<dbReference type="EMBL" id="QVIG01000001">
    <property type="protein sequence ID" value="RGD57896.1"/>
    <property type="molecule type" value="Genomic_DNA"/>
</dbReference>
<dbReference type="AlphaFoldDB" id="A0A372ZPV9"/>
<keyword evidence="3" id="KW-1185">Reference proteome</keyword>
<dbReference type="InterPro" id="IPR035944">
    <property type="entry name" value="YfbM-like_sf"/>
</dbReference>
<name>A0A372ZPV9_9ACTN</name>
<sequence length="175" mass="18514">MDTCSPEELGELVPRDRDLRYDRLAAAGLALGVRRTAVLMELALTENGLHPDPAARLPVYGGGRHEPDGALPCGAMPVLRPEQVAAASAFLRGSALGELVRQQNSVLARTAAHLGYPTPWSETWAALVVHDLRELRDFFASAAAAGDAVVVREAEETGRPDAAPQRVNSPSSTGA</sequence>
<dbReference type="Gene3D" id="3.40.1760.10">
    <property type="entry name" value="YfbM-like super family"/>
    <property type="match status" value="1"/>
</dbReference>
<accession>A0A372ZPV9</accession>
<gene>
    <name evidence="2" type="ORF">DR950_08925</name>
</gene>
<organism evidence="2 3">
    <name type="scientific">Kitasatospora xanthocidica</name>
    <dbReference type="NCBI Taxonomy" id="83382"/>
    <lineage>
        <taxon>Bacteria</taxon>
        <taxon>Bacillati</taxon>
        <taxon>Actinomycetota</taxon>
        <taxon>Actinomycetes</taxon>
        <taxon>Kitasatosporales</taxon>
        <taxon>Streptomycetaceae</taxon>
        <taxon>Kitasatospora</taxon>
    </lineage>
</organism>
<feature type="compositionally biased region" description="Polar residues" evidence="1">
    <location>
        <begin position="166"/>
        <end position="175"/>
    </location>
</feature>
<feature type="region of interest" description="Disordered" evidence="1">
    <location>
        <begin position="152"/>
        <end position="175"/>
    </location>
</feature>
<evidence type="ECO:0000313" key="2">
    <source>
        <dbReference type="EMBL" id="RGD57896.1"/>
    </source>
</evidence>
<evidence type="ECO:0000313" key="3">
    <source>
        <dbReference type="Proteomes" id="UP000263377"/>
    </source>
</evidence>
<dbReference type="Proteomes" id="UP000263377">
    <property type="component" value="Unassembled WGS sequence"/>
</dbReference>
<comment type="caution">
    <text evidence="2">The sequence shown here is derived from an EMBL/GenBank/DDBJ whole genome shotgun (WGS) entry which is preliminary data.</text>
</comment>